<sequence>MKIRAFITHKLREHYSECQDRFCINSDNHAIAVSDGMSQSVFPDYWAEILSSFYAKNGHCTNEDRKELCNDWLKKVVDFISEEIHNGKNPWRLQNCIDAQNGAGATLCGIQFIDAEKWIGHVLGDTCIIEVDITGKEPIKILTSEKKAFDSYPDYYESFPNKEGRGQIEEFKGNLSDGHCLLLVSDPFSEFLSNHKEHCSQWLTRILELKGHEDYCSLVDDWRQKGLHNDDSTLCIIEPDGSMDFHIEQEDDITSLIEKEVAQAENNNITTSTSESSTMVVLSNESKKADSSNFPSNQEITLKRHSLEEEKQRLKNDIEEFASNRCESIIGNAKRTNLYPAKKKKQATRATSIGTTEIRNFCKELVDKCKECIDKSFRMLIEE</sequence>
<proteinExistence type="predicted"/>
<dbReference type="InterPro" id="IPR036457">
    <property type="entry name" value="PPM-type-like_dom_sf"/>
</dbReference>
<keyword evidence="1" id="KW-0175">Coiled coil</keyword>
<dbReference type="EMBL" id="QSTG01000004">
    <property type="protein sequence ID" value="RGM46706.1"/>
    <property type="molecule type" value="Genomic_DNA"/>
</dbReference>
<dbReference type="SUPFAM" id="SSF81606">
    <property type="entry name" value="PP2C-like"/>
    <property type="match status" value="1"/>
</dbReference>
<evidence type="ECO:0000313" key="3">
    <source>
        <dbReference type="Proteomes" id="UP000261003"/>
    </source>
</evidence>
<protein>
    <recommendedName>
        <fullName evidence="4">Protein phosphatase 2C domain-containing protein</fullName>
    </recommendedName>
</protein>
<evidence type="ECO:0000256" key="1">
    <source>
        <dbReference type="SAM" id="Coils"/>
    </source>
</evidence>
<dbReference type="Proteomes" id="UP000261003">
    <property type="component" value="Unassembled WGS sequence"/>
</dbReference>
<name>A0A3E4WWQ0_PHOVU</name>
<dbReference type="Gene3D" id="3.60.40.10">
    <property type="entry name" value="PPM-type phosphatase domain"/>
    <property type="match status" value="1"/>
</dbReference>
<feature type="coiled-coil region" evidence="1">
    <location>
        <begin position="297"/>
        <end position="324"/>
    </location>
</feature>
<dbReference type="AlphaFoldDB" id="A0A3E4WWQ0"/>
<reference evidence="2 3" key="1">
    <citation type="submission" date="2018-08" db="EMBL/GenBank/DDBJ databases">
        <title>A genome reference for cultivated species of the human gut microbiota.</title>
        <authorList>
            <person name="Zou Y."/>
            <person name="Xue W."/>
            <person name="Luo G."/>
        </authorList>
    </citation>
    <scope>NUCLEOTIDE SEQUENCE [LARGE SCALE GENOMIC DNA]</scope>
    <source>
        <strain evidence="2 3">OM08-13BH</strain>
    </source>
</reference>
<comment type="caution">
    <text evidence="2">The sequence shown here is derived from an EMBL/GenBank/DDBJ whole genome shotgun (WGS) entry which is preliminary data.</text>
</comment>
<organism evidence="2 3">
    <name type="scientific">Phocaeicola vulgatus</name>
    <name type="common">Bacteroides vulgatus</name>
    <dbReference type="NCBI Taxonomy" id="821"/>
    <lineage>
        <taxon>Bacteria</taxon>
        <taxon>Pseudomonadati</taxon>
        <taxon>Bacteroidota</taxon>
        <taxon>Bacteroidia</taxon>
        <taxon>Bacteroidales</taxon>
        <taxon>Bacteroidaceae</taxon>
        <taxon>Phocaeicola</taxon>
    </lineage>
</organism>
<evidence type="ECO:0000313" key="2">
    <source>
        <dbReference type="EMBL" id="RGM46706.1"/>
    </source>
</evidence>
<dbReference type="RefSeq" id="WP_117720099.1">
    <property type="nucleotide sequence ID" value="NZ_QSTG01000004.1"/>
</dbReference>
<evidence type="ECO:0008006" key="4">
    <source>
        <dbReference type="Google" id="ProtNLM"/>
    </source>
</evidence>
<gene>
    <name evidence="2" type="ORF">DXC16_04060</name>
</gene>
<accession>A0A3E4WWQ0</accession>